<feature type="domain" description="Reverse transcriptase" evidence="1">
    <location>
        <begin position="365"/>
        <end position="644"/>
    </location>
</feature>
<dbReference type="PANTHER" id="PTHR19446">
    <property type="entry name" value="REVERSE TRANSCRIPTASES"/>
    <property type="match status" value="1"/>
</dbReference>
<reference evidence="2 3" key="1">
    <citation type="submission" date="2018-08" db="EMBL/GenBank/DDBJ databases">
        <title>Aphanomyces genome sequencing and annotation.</title>
        <authorList>
            <person name="Minardi D."/>
            <person name="Oidtmann B."/>
            <person name="Van Der Giezen M."/>
            <person name="Studholme D.J."/>
        </authorList>
    </citation>
    <scope>NUCLEOTIDE SEQUENCE [LARGE SCALE GENOMIC DNA]</scope>
    <source>
        <strain evidence="2 3">D2</strain>
    </source>
</reference>
<name>A0A397E673_APHAT</name>
<dbReference type="Gene3D" id="3.60.10.10">
    <property type="entry name" value="Endonuclease/exonuclease/phosphatase"/>
    <property type="match status" value="1"/>
</dbReference>
<sequence>MASWKAHLTHDRLDIICLQETHVSSLAQANTLTTTWTRMWGLTSTPHPIAYWTVTEDSTHRVAILLNPFSRLAFTEDRASSIPGRYIQISSATLTVASVYAPSTSTRDRQEFFRRLISLTPPATPLLVGGDFNCVSHPRWDRHLTNPARPLGSECDAMELWLTRLQLYDASVKSVTTHTPGQLSDHNAVCLHIGTTLAHGTDRVRLYPIRSTHPQTLTNQIVAHIARHAPAHAPPAFIGVAWDKFITGLQDALGHLQAAEHPPKPPIRRLDDPVVRITVIEAAAHHLTGLSEYQHGRALRFGDTPSRRFFQRFTDKWDNRSLPDISPPAARMECSKAPGPDGIPNGFFHEFHVALTPCLLALFNGLLLGHPLPRSFSEADVIPLKKKGNSPHALDYRPIALLNSAYKLFVQIIALRLQPLLHIAMGDQQQGFVPGCTLTNCLGLFQRALEEQASSPSTPVPESAAIICLDIQKAYDSLERPHLECTMAAMGFPPPFTQLISRLHEHTTVRFVVNGSRSAALDQTSGIRQGCPLAPSLFILGMEPLLASLQHHAWQHGLLIPDGPAITPLICNAHVDDTALYLRHLKSLPVVLDLLHRFGAMSGLKVQPHKSFGICLNTAHHPTRIHDIPFIGGGARRRYLGLQVGLGQLADSNWAHCYQSTVQRLRVASSKTTSLPARARLLQAIVQSKFAFLATYIPSPDPWIRKFELLVYRFWWWGTTVARPGHLPSHIPRAILQRSRRDDGWALPNLRHVARQQALRSFVHYGAQPGHWARGIALTALRLPHGTRYTLHPATTSARSALYDNSMKYGQTLASKALTIAMKRSQIGQDATQAFLLAARTACTYTWDSTGRCTNCTCHMPPDLVTAATNLQTSLNCATTPAWRQMLWHNQVTHNDWVRDHRARPLKEAPYDTFADAFGSTTTTTRWSFVPRHHATIQDKAHLPWFFMLSVGLGLQAPAPLQDPHSRVWFPTPPPRVNLRRPPPFVKRLCTIIGSHLQPLPNIADKYAKRRAALCAALETPYNPDAWTKTWHEVHLPGSLQWFQYRWHFQAFRFKQSAAAPRCPFCEAPDGPSHTFWWCPRAQQLWTTLLTIWYGATAARPSDHTATLITNEQPRPAPWMLHAPRWTTHGTAYDNVCHQGWLLLRSLGLRLLWTDRCNAIHANPLDPPTLPASLPSLAMVHFQALATYHTRRCHQLRAEAFTALVQQCRRSTAGHLTPPPTPPRVGLLLFDGAFPDRTQLVEDLAPSPCPYMNPF</sequence>
<dbReference type="InterPro" id="IPR043502">
    <property type="entry name" value="DNA/RNA_pol_sf"/>
</dbReference>
<dbReference type="InterPro" id="IPR005135">
    <property type="entry name" value="Endo/exonuclease/phosphatase"/>
</dbReference>
<dbReference type="PROSITE" id="PS50878">
    <property type="entry name" value="RT_POL"/>
    <property type="match status" value="1"/>
</dbReference>
<dbReference type="CDD" id="cd01650">
    <property type="entry name" value="RT_nLTR_like"/>
    <property type="match status" value="1"/>
</dbReference>
<evidence type="ECO:0000259" key="1">
    <source>
        <dbReference type="PROSITE" id="PS50878"/>
    </source>
</evidence>
<dbReference type="SUPFAM" id="SSF56672">
    <property type="entry name" value="DNA/RNA polymerases"/>
    <property type="match status" value="1"/>
</dbReference>
<dbReference type="InterPro" id="IPR000477">
    <property type="entry name" value="RT_dom"/>
</dbReference>
<organism evidence="2 3">
    <name type="scientific">Aphanomyces astaci</name>
    <name type="common">Crayfish plague agent</name>
    <dbReference type="NCBI Taxonomy" id="112090"/>
    <lineage>
        <taxon>Eukaryota</taxon>
        <taxon>Sar</taxon>
        <taxon>Stramenopiles</taxon>
        <taxon>Oomycota</taxon>
        <taxon>Saprolegniomycetes</taxon>
        <taxon>Saprolegniales</taxon>
        <taxon>Verrucalvaceae</taxon>
        <taxon>Aphanomyces</taxon>
    </lineage>
</organism>
<dbReference type="InterPro" id="IPR036691">
    <property type="entry name" value="Endo/exonu/phosph_ase_sf"/>
</dbReference>
<dbReference type="Pfam" id="PF03372">
    <property type="entry name" value="Exo_endo_phos"/>
    <property type="match status" value="1"/>
</dbReference>
<dbReference type="GO" id="GO:0003824">
    <property type="term" value="F:catalytic activity"/>
    <property type="evidence" value="ECO:0007669"/>
    <property type="project" value="InterPro"/>
</dbReference>
<dbReference type="EMBL" id="QUTD01003346">
    <property type="protein sequence ID" value="RHY73169.1"/>
    <property type="molecule type" value="Genomic_DNA"/>
</dbReference>
<protein>
    <recommendedName>
        <fullName evidence="1">Reverse transcriptase domain-containing protein</fullName>
    </recommendedName>
</protein>
<evidence type="ECO:0000313" key="2">
    <source>
        <dbReference type="EMBL" id="RHY73169.1"/>
    </source>
</evidence>
<proteinExistence type="predicted"/>
<dbReference type="SUPFAM" id="SSF56219">
    <property type="entry name" value="DNase I-like"/>
    <property type="match status" value="1"/>
</dbReference>
<comment type="caution">
    <text evidence="2">The sequence shown here is derived from an EMBL/GenBank/DDBJ whole genome shotgun (WGS) entry which is preliminary data.</text>
</comment>
<dbReference type="VEuPathDB" id="FungiDB:H257_11979"/>
<gene>
    <name evidence="2" type="ORF">DYB30_007842</name>
</gene>
<dbReference type="Proteomes" id="UP000266643">
    <property type="component" value="Unassembled WGS sequence"/>
</dbReference>
<evidence type="ECO:0000313" key="3">
    <source>
        <dbReference type="Proteomes" id="UP000266643"/>
    </source>
</evidence>
<accession>A0A397E673</accession>
<dbReference type="AlphaFoldDB" id="A0A397E673"/>
<dbReference type="Pfam" id="PF00078">
    <property type="entry name" value="RVT_1"/>
    <property type="match status" value="1"/>
</dbReference>
<dbReference type="VEuPathDB" id="FungiDB:H257_14839"/>